<keyword evidence="13" id="KW-1185">Reference proteome</keyword>
<keyword evidence="5" id="KW-0732">Signal</keyword>
<feature type="non-terminal residue" evidence="12">
    <location>
        <position position="1"/>
    </location>
</feature>
<keyword evidence="6" id="KW-0256">Endoplasmic reticulum</keyword>
<sequence>TLDQTELVNLEEFKACMNKINDAIKCNLSKHACGKKQAVPVHEQGWKNVYKITPGYVTRILVRFSYVHANASYPFDATAEPGYVYHCHILDHEDNIMMRPLKLIK</sequence>
<accession>A0A067ED47</accession>
<evidence type="ECO:0000256" key="10">
    <source>
        <dbReference type="ARBA" id="ARBA00023180"/>
    </source>
</evidence>
<keyword evidence="9" id="KW-0472">Membrane</keyword>
<comment type="similarity">
    <text evidence="3">Belongs to the multicopper oxidase family.</text>
</comment>
<dbReference type="PANTHER" id="PTHR48461">
    <property type="entry name" value="MULTICOPPER OXIDASE LPR1-LIKE"/>
    <property type="match status" value="1"/>
</dbReference>
<comment type="subcellular location">
    <subcellularLocation>
        <location evidence="2">Endoplasmic reticulum membrane</location>
        <topology evidence="2">Peripheral membrane protein</topology>
    </subcellularLocation>
</comment>
<evidence type="ECO:0000256" key="7">
    <source>
        <dbReference type="ARBA" id="ARBA00023002"/>
    </source>
</evidence>
<dbReference type="GO" id="GO:0005789">
    <property type="term" value="C:endoplasmic reticulum membrane"/>
    <property type="evidence" value="ECO:0007669"/>
    <property type="project" value="UniProtKB-SubCell"/>
</dbReference>
<keyword evidence="4" id="KW-0479">Metal-binding</keyword>
<evidence type="ECO:0000256" key="2">
    <source>
        <dbReference type="ARBA" id="ARBA00004406"/>
    </source>
</evidence>
<dbReference type="GO" id="GO:0016491">
    <property type="term" value="F:oxidoreductase activity"/>
    <property type="evidence" value="ECO:0007669"/>
    <property type="project" value="UniProtKB-KW"/>
</dbReference>
<dbReference type="InterPro" id="IPR011706">
    <property type="entry name" value="Cu-oxidase_C"/>
</dbReference>
<reference evidence="12 13" key="1">
    <citation type="submission" date="2014-04" db="EMBL/GenBank/DDBJ databases">
        <authorList>
            <consortium name="International Citrus Genome Consortium"/>
            <person name="Gmitter F."/>
            <person name="Chen C."/>
            <person name="Farmerie W."/>
            <person name="Harkins T."/>
            <person name="Desany B."/>
            <person name="Mohiuddin M."/>
            <person name="Kodira C."/>
            <person name="Borodovsky M."/>
            <person name="Lomsadze A."/>
            <person name="Burns P."/>
            <person name="Jenkins J."/>
            <person name="Prochnik S."/>
            <person name="Shu S."/>
            <person name="Chapman J."/>
            <person name="Pitluck S."/>
            <person name="Schmutz J."/>
            <person name="Rokhsar D."/>
        </authorList>
    </citation>
    <scope>NUCLEOTIDE SEQUENCE</scope>
</reference>
<keyword evidence="7" id="KW-0560">Oxidoreductase</keyword>
<dbReference type="GO" id="GO:0016036">
    <property type="term" value="P:cellular response to phosphate starvation"/>
    <property type="evidence" value="ECO:0007669"/>
    <property type="project" value="InterPro"/>
</dbReference>
<gene>
    <name evidence="12" type="ORF">CISIN_1g0088402mg</name>
</gene>
<evidence type="ECO:0000313" key="12">
    <source>
        <dbReference type="EMBL" id="KDO48836.1"/>
    </source>
</evidence>
<dbReference type="Pfam" id="PF07731">
    <property type="entry name" value="Cu-oxidase_2"/>
    <property type="match status" value="1"/>
</dbReference>
<comment type="cofactor">
    <cofactor evidence="1">
        <name>Cu cation</name>
        <dbReference type="ChEBI" id="CHEBI:23378"/>
    </cofactor>
</comment>
<dbReference type="InterPro" id="IPR008972">
    <property type="entry name" value="Cupredoxin"/>
</dbReference>
<evidence type="ECO:0000256" key="5">
    <source>
        <dbReference type="ARBA" id="ARBA00022729"/>
    </source>
</evidence>
<protein>
    <recommendedName>
        <fullName evidence="11">Plastocyanin-like domain-containing protein</fullName>
    </recommendedName>
</protein>
<feature type="domain" description="Plastocyanin-like" evidence="11">
    <location>
        <begin position="36"/>
        <end position="101"/>
    </location>
</feature>
<evidence type="ECO:0000256" key="8">
    <source>
        <dbReference type="ARBA" id="ARBA00023008"/>
    </source>
</evidence>
<dbReference type="InterPro" id="IPR052152">
    <property type="entry name" value="LPR1/LPR2"/>
</dbReference>
<evidence type="ECO:0000256" key="4">
    <source>
        <dbReference type="ARBA" id="ARBA00022723"/>
    </source>
</evidence>
<evidence type="ECO:0000256" key="3">
    <source>
        <dbReference type="ARBA" id="ARBA00010609"/>
    </source>
</evidence>
<keyword evidence="10" id="KW-0325">Glycoprotein</keyword>
<evidence type="ECO:0000313" key="13">
    <source>
        <dbReference type="Proteomes" id="UP000027120"/>
    </source>
</evidence>
<evidence type="ECO:0000256" key="9">
    <source>
        <dbReference type="ARBA" id="ARBA00023136"/>
    </source>
</evidence>
<evidence type="ECO:0000259" key="11">
    <source>
        <dbReference type="Pfam" id="PF07731"/>
    </source>
</evidence>
<evidence type="ECO:0000256" key="1">
    <source>
        <dbReference type="ARBA" id="ARBA00001935"/>
    </source>
</evidence>
<dbReference type="AlphaFoldDB" id="A0A067ED47"/>
<keyword evidence="8" id="KW-0186">Copper</keyword>
<name>A0A067ED47_CITSI</name>
<organism evidence="12 13">
    <name type="scientific">Citrus sinensis</name>
    <name type="common">Sweet orange</name>
    <name type="synonym">Citrus aurantium var. sinensis</name>
    <dbReference type="NCBI Taxonomy" id="2711"/>
    <lineage>
        <taxon>Eukaryota</taxon>
        <taxon>Viridiplantae</taxon>
        <taxon>Streptophyta</taxon>
        <taxon>Embryophyta</taxon>
        <taxon>Tracheophyta</taxon>
        <taxon>Spermatophyta</taxon>
        <taxon>Magnoliopsida</taxon>
        <taxon>eudicotyledons</taxon>
        <taxon>Gunneridae</taxon>
        <taxon>Pentapetalae</taxon>
        <taxon>rosids</taxon>
        <taxon>malvids</taxon>
        <taxon>Sapindales</taxon>
        <taxon>Rutaceae</taxon>
        <taxon>Aurantioideae</taxon>
        <taxon>Citrus</taxon>
    </lineage>
</organism>
<dbReference type="EMBL" id="KK785130">
    <property type="protein sequence ID" value="KDO48836.1"/>
    <property type="molecule type" value="Genomic_DNA"/>
</dbReference>
<dbReference type="SUPFAM" id="SSF49503">
    <property type="entry name" value="Cupredoxins"/>
    <property type="match status" value="1"/>
</dbReference>
<proteinExistence type="inferred from homology"/>
<dbReference type="Proteomes" id="UP000027120">
    <property type="component" value="Unassembled WGS sequence"/>
</dbReference>
<dbReference type="Gene3D" id="2.60.40.420">
    <property type="entry name" value="Cupredoxins - blue copper proteins"/>
    <property type="match status" value="1"/>
</dbReference>
<dbReference type="PANTHER" id="PTHR48461:SF1">
    <property type="entry name" value="MULTICOPPER OXIDASE LPR1-LIKE"/>
    <property type="match status" value="1"/>
</dbReference>
<evidence type="ECO:0000256" key="6">
    <source>
        <dbReference type="ARBA" id="ARBA00022824"/>
    </source>
</evidence>
<dbReference type="GO" id="GO:0005507">
    <property type="term" value="F:copper ion binding"/>
    <property type="evidence" value="ECO:0007669"/>
    <property type="project" value="InterPro"/>
</dbReference>